<evidence type="ECO:0008006" key="2">
    <source>
        <dbReference type="Google" id="ProtNLM"/>
    </source>
</evidence>
<accession>A0A382UNS8</accession>
<proteinExistence type="predicted"/>
<protein>
    <recommendedName>
        <fullName evidence="2">NAD-dependent DNA ligase adenylation domain-containing protein</fullName>
    </recommendedName>
</protein>
<dbReference type="AlphaFoldDB" id="A0A382UNS8"/>
<organism evidence="1">
    <name type="scientific">marine metagenome</name>
    <dbReference type="NCBI Taxonomy" id="408172"/>
    <lineage>
        <taxon>unclassified sequences</taxon>
        <taxon>metagenomes</taxon>
        <taxon>ecological metagenomes</taxon>
    </lineage>
</organism>
<dbReference type="SUPFAM" id="SSF56091">
    <property type="entry name" value="DNA ligase/mRNA capping enzyme, catalytic domain"/>
    <property type="match status" value="1"/>
</dbReference>
<dbReference type="EMBL" id="UINC01145287">
    <property type="protein sequence ID" value="SVD35321.1"/>
    <property type="molecule type" value="Genomic_DNA"/>
</dbReference>
<name>A0A382UNS8_9ZZZZ</name>
<dbReference type="Gene3D" id="1.10.287.610">
    <property type="entry name" value="Helix hairpin bin"/>
    <property type="match status" value="1"/>
</dbReference>
<gene>
    <name evidence="1" type="ORF">METZ01_LOCUS388175</name>
</gene>
<evidence type="ECO:0000313" key="1">
    <source>
        <dbReference type="EMBL" id="SVD35321.1"/>
    </source>
</evidence>
<sequence length="112" mass="13350">MAKKRRFAETFPNPEDPTAALIKQRRLQMLLHSCIYYELDNELISDAQFDAWALELAILLKENPGVYSDRFDQYFIDWTGDTGMHFNHRDPWVLSKAEYLVKLHEKRNNEIF</sequence>
<dbReference type="Pfam" id="PF22745">
    <property type="entry name" value="Nlig-Ia"/>
    <property type="match status" value="1"/>
</dbReference>
<reference evidence="1" key="1">
    <citation type="submission" date="2018-05" db="EMBL/GenBank/DDBJ databases">
        <authorList>
            <person name="Lanie J.A."/>
            <person name="Ng W.-L."/>
            <person name="Kazmierczak K.M."/>
            <person name="Andrzejewski T.M."/>
            <person name="Davidsen T.M."/>
            <person name="Wayne K.J."/>
            <person name="Tettelin H."/>
            <person name="Glass J.I."/>
            <person name="Rusch D."/>
            <person name="Podicherti R."/>
            <person name="Tsui H.-C.T."/>
            <person name="Winkler M.E."/>
        </authorList>
    </citation>
    <scope>NUCLEOTIDE SEQUENCE</scope>
</reference>